<organism evidence="1 2">
    <name type="scientific">Salinactinospora qingdaonensis</name>
    <dbReference type="NCBI Taxonomy" id="702744"/>
    <lineage>
        <taxon>Bacteria</taxon>
        <taxon>Bacillati</taxon>
        <taxon>Actinomycetota</taxon>
        <taxon>Actinomycetes</taxon>
        <taxon>Streptosporangiales</taxon>
        <taxon>Nocardiopsidaceae</taxon>
        <taxon>Salinactinospora</taxon>
    </lineage>
</organism>
<dbReference type="SUPFAM" id="SSF140453">
    <property type="entry name" value="EsxAB dimer-like"/>
    <property type="match status" value="1"/>
</dbReference>
<gene>
    <name evidence="1" type="ORF">GCM10022402_08800</name>
</gene>
<evidence type="ECO:0000313" key="2">
    <source>
        <dbReference type="Proteomes" id="UP001500908"/>
    </source>
</evidence>
<dbReference type="EMBL" id="BAABDD010000003">
    <property type="protein sequence ID" value="GAA3730348.1"/>
    <property type="molecule type" value="Genomic_DNA"/>
</dbReference>
<dbReference type="RefSeq" id="WP_344967541.1">
    <property type="nucleotide sequence ID" value="NZ_BAABDD010000003.1"/>
</dbReference>
<sequence length="98" mass="10852">MPSYSVDSDRTAETSSSLISEFEEFQERLEGIKSKVDGLLEDGYNTPGAEKDFKPFFEQFHQGFKDVNNGLEGIGKYVKQVGDSFQSTDEELGKGLSG</sequence>
<dbReference type="InterPro" id="IPR010310">
    <property type="entry name" value="T7SS_ESAT-6-like"/>
</dbReference>
<comment type="caution">
    <text evidence="1">The sequence shown here is derived from an EMBL/GenBank/DDBJ whole genome shotgun (WGS) entry which is preliminary data.</text>
</comment>
<dbReference type="Proteomes" id="UP001500908">
    <property type="component" value="Unassembled WGS sequence"/>
</dbReference>
<dbReference type="InterPro" id="IPR036689">
    <property type="entry name" value="ESAT-6-like_sf"/>
</dbReference>
<keyword evidence="2" id="KW-1185">Reference proteome</keyword>
<dbReference type="Pfam" id="PF06013">
    <property type="entry name" value="WXG100"/>
    <property type="match status" value="1"/>
</dbReference>
<reference evidence="2" key="1">
    <citation type="journal article" date="2019" name="Int. J. Syst. Evol. Microbiol.">
        <title>The Global Catalogue of Microorganisms (GCM) 10K type strain sequencing project: providing services to taxonomists for standard genome sequencing and annotation.</title>
        <authorList>
            <consortium name="The Broad Institute Genomics Platform"/>
            <consortium name="The Broad Institute Genome Sequencing Center for Infectious Disease"/>
            <person name="Wu L."/>
            <person name="Ma J."/>
        </authorList>
    </citation>
    <scope>NUCLEOTIDE SEQUENCE [LARGE SCALE GENOMIC DNA]</scope>
    <source>
        <strain evidence="2">JCM 17137</strain>
    </source>
</reference>
<proteinExistence type="predicted"/>
<dbReference type="Gene3D" id="1.10.287.1060">
    <property type="entry name" value="ESAT-6-like"/>
    <property type="match status" value="1"/>
</dbReference>
<evidence type="ECO:0008006" key="3">
    <source>
        <dbReference type="Google" id="ProtNLM"/>
    </source>
</evidence>
<protein>
    <recommendedName>
        <fullName evidence="3">Proteins of 100 residues with WXG</fullName>
    </recommendedName>
</protein>
<evidence type="ECO:0000313" key="1">
    <source>
        <dbReference type="EMBL" id="GAA3730348.1"/>
    </source>
</evidence>
<accession>A0ABP7F606</accession>
<name>A0ABP7F606_9ACTN</name>